<sequence>MYTSFSKRPPPHLSPHVPTHTVEKLWTINGHKAGNRTVGFCEELFLGTRWDLHLPLWSSKEWEGEENRQCPCQAHLTVMVSDERFKYRFKLKEQKGIFIDNHPDTSSILVYLLVVLKINYMYNKTNPMEN</sequence>
<dbReference type="AlphaFoldDB" id="A0A7J7VBZ1"/>
<evidence type="ECO:0000313" key="2">
    <source>
        <dbReference type="Proteomes" id="UP000558488"/>
    </source>
</evidence>
<evidence type="ECO:0000313" key="1">
    <source>
        <dbReference type="EMBL" id="KAF6322541.1"/>
    </source>
</evidence>
<dbReference type="EMBL" id="JACAGB010000015">
    <property type="protein sequence ID" value="KAF6322541.1"/>
    <property type="molecule type" value="Genomic_DNA"/>
</dbReference>
<accession>A0A7J7VBZ1</accession>
<comment type="caution">
    <text evidence="1">The sequence shown here is derived from an EMBL/GenBank/DDBJ whole genome shotgun (WGS) entry which is preliminary data.</text>
</comment>
<reference evidence="1 2" key="1">
    <citation type="journal article" date="2020" name="Nature">
        <title>Six reference-quality genomes reveal evolution of bat adaptations.</title>
        <authorList>
            <person name="Jebb D."/>
            <person name="Huang Z."/>
            <person name="Pippel M."/>
            <person name="Hughes G.M."/>
            <person name="Lavrichenko K."/>
            <person name="Devanna P."/>
            <person name="Winkler S."/>
            <person name="Jermiin L.S."/>
            <person name="Skirmuntt E.C."/>
            <person name="Katzourakis A."/>
            <person name="Burkitt-Gray L."/>
            <person name="Ray D.A."/>
            <person name="Sullivan K.A.M."/>
            <person name="Roscito J.G."/>
            <person name="Kirilenko B.M."/>
            <person name="Davalos L.M."/>
            <person name="Corthals A.P."/>
            <person name="Power M.L."/>
            <person name="Jones G."/>
            <person name="Ransome R.D."/>
            <person name="Dechmann D.K.N."/>
            <person name="Locatelli A.G."/>
            <person name="Puechmaille S.J."/>
            <person name="Fedrigo O."/>
            <person name="Jarvis E.D."/>
            <person name="Hiller M."/>
            <person name="Vernes S.C."/>
            <person name="Myers E.W."/>
            <person name="Teeling E.C."/>
        </authorList>
    </citation>
    <scope>NUCLEOTIDE SEQUENCE [LARGE SCALE GENOMIC DNA]</scope>
    <source>
        <strain evidence="1">MPipKuh1</strain>
        <tissue evidence="1">Flight muscle</tissue>
    </source>
</reference>
<keyword evidence="2" id="KW-1185">Reference proteome</keyword>
<name>A0A7J7VBZ1_PIPKU</name>
<dbReference type="Proteomes" id="UP000558488">
    <property type="component" value="Unassembled WGS sequence"/>
</dbReference>
<gene>
    <name evidence="1" type="ORF">mPipKuh1_008539</name>
</gene>
<protein>
    <submittedName>
        <fullName evidence="1">Uncharacterized protein</fullName>
    </submittedName>
</protein>
<organism evidence="1 2">
    <name type="scientific">Pipistrellus kuhlii</name>
    <name type="common">Kuhl's pipistrelle</name>
    <dbReference type="NCBI Taxonomy" id="59472"/>
    <lineage>
        <taxon>Eukaryota</taxon>
        <taxon>Metazoa</taxon>
        <taxon>Chordata</taxon>
        <taxon>Craniata</taxon>
        <taxon>Vertebrata</taxon>
        <taxon>Euteleostomi</taxon>
        <taxon>Mammalia</taxon>
        <taxon>Eutheria</taxon>
        <taxon>Laurasiatheria</taxon>
        <taxon>Chiroptera</taxon>
        <taxon>Yangochiroptera</taxon>
        <taxon>Vespertilionidae</taxon>
        <taxon>Pipistrellus</taxon>
    </lineage>
</organism>
<proteinExistence type="predicted"/>